<keyword evidence="11" id="KW-1185">Reference proteome</keyword>
<proteinExistence type="predicted"/>
<dbReference type="Pfam" id="PF01400">
    <property type="entry name" value="Astacin"/>
    <property type="match status" value="1"/>
</dbReference>
<keyword evidence="3 7" id="KW-0378">Hydrolase</keyword>
<dbReference type="OrthoDB" id="5854362at2759"/>
<evidence type="ECO:0000256" key="6">
    <source>
        <dbReference type="ARBA" id="ARBA00023157"/>
    </source>
</evidence>
<dbReference type="PRINTS" id="PR00480">
    <property type="entry name" value="ASTACIN"/>
</dbReference>
<evidence type="ECO:0000256" key="8">
    <source>
        <dbReference type="RuleBase" id="RU361183"/>
    </source>
</evidence>
<evidence type="ECO:0000313" key="11">
    <source>
        <dbReference type="Proteomes" id="UP000054047"/>
    </source>
</evidence>
<feature type="binding site" evidence="7">
    <location>
        <position position="40"/>
    </location>
    <ligand>
        <name>Zn(2+)</name>
        <dbReference type="ChEBI" id="CHEBI:29105"/>
        <note>catalytic</note>
    </ligand>
</feature>
<dbReference type="InterPro" id="IPR006026">
    <property type="entry name" value="Peptidase_Metallo"/>
</dbReference>
<name>A0A0C2G9S4_9BILA</name>
<dbReference type="EMBL" id="KN736975">
    <property type="protein sequence ID" value="KIH55649.1"/>
    <property type="molecule type" value="Genomic_DNA"/>
</dbReference>
<feature type="binding site" evidence="7">
    <location>
        <position position="50"/>
    </location>
    <ligand>
        <name>Zn(2+)</name>
        <dbReference type="ChEBI" id="CHEBI:29105"/>
        <note>catalytic</note>
    </ligand>
</feature>
<reference evidence="10 11" key="1">
    <citation type="submission" date="2013-12" db="EMBL/GenBank/DDBJ databases">
        <title>Draft genome of the parsitic nematode Ancylostoma duodenale.</title>
        <authorList>
            <person name="Mitreva M."/>
        </authorList>
    </citation>
    <scope>NUCLEOTIDE SEQUENCE [LARGE SCALE GENOMIC DNA]</scope>
    <source>
        <strain evidence="10 11">Zhejiang</strain>
    </source>
</reference>
<evidence type="ECO:0000313" key="10">
    <source>
        <dbReference type="EMBL" id="KIH55649.1"/>
    </source>
</evidence>
<evidence type="ECO:0000256" key="1">
    <source>
        <dbReference type="ARBA" id="ARBA00022670"/>
    </source>
</evidence>
<feature type="non-terminal residue" evidence="10">
    <location>
        <position position="1"/>
    </location>
</feature>
<feature type="domain" description="Peptidase M12A" evidence="9">
    <location>
        <begin position="1"/>
        <end position="141"/>
    </location>
</feature>
<accession>A0A0C2G9S4</accession>
<dbReference type="GO" id="GO:0004222">
    <property type="term" value="F:metalloendopeptidase activity"/>
    <property type="evidence" value="ECO:0007669"/>
    <property type="project" value="UniProtKB-UniRule"/>
</dbReference>
<dbReference type="AlphaFoldDB" id="A0A0C2G9S4"/>
<dbReference type="InterPro" id="IPR024079">
    <property type="entry name" value="MetalloPept_cat_dom_sf"/>
</dbReference>
<dbReference type="Gene3D" id="3.40.390.10">
    <property type="entry name" value="Collagenase (Catalytic Domain)"/>
    <property type="match status" value="1"/>
</dbReference>
<organism evidence="10 11">
    <name type="scientific">Ancylostoma duodenale</name>
    <dbReference type="NCBI Taxonomy" id="51022"/>
    <lineage>
        <taxon>Eukaryota</taxon>
        <taxon>Metazoa</taxon>
        <taxon>Ecdysozoa</taxon>
        <taxon>Nematoda</taxon>
        <taxon>Chromadorea</taxon>
        <taxon>Rhabditida</taxon>
        <taxon>Rhabditina</taxon>
        <taxon>Rhabditomorpha</taxon>
        <taxon>Strongyloidea</taxon>
        <taxon>Ancylostomatidae</taxon>
        <taxon>Ancylostomatinae</taxon>
        <taxon>Ancylostoma</taxon>
    </lineage>
</organism>
<evidence type="ECO:0000256" key="2">
    <source>
        <dbReference type="ARBA" id="ARBA00022723"/>
    </source>
</evidence>
<keyword evidence="6" id="KW-1015">Disulfide bond</keyword>
<dbReference type="PANTHER" id="PTHR10127">
    <property type="entry name" value="DISCOIDIN, CUB, EGF, LAMININ , AND ZINC METALLOPROTEASE DOMAIN CONTAINING"/>
    <property type="match status" value="1"/>
</dbReference>
<dbReference type="InterPro" id="IPR001506">
    <property type="entry name" value="Peptidase_M12A"/>
</dbReference>
<evidence type="ECO:0000256" key="5">
    <source>
        <dbReference type="ARBA" id="ARBA00023049"/>
    </source>
</evidence>
<dbReference type="PANTHER" id="PTHR10127:SF780">
    <property type="entry name" value="METALLOENDOPEPTIDASE"/>
    <property type="match status" value="1"/>
</dbReference>
<dbReference type="Proteomes" id="UP000054047">
    <property type="component" value="Unassembled WGS sequence"/>
</dbReference>
<feature type="active site" evidence="7">
    <location>
        <position position="41"/>
    </location>
</feature>
<dbReference type="GO" id="GO:0006508">
    <property type="term" value="P:proteolysis"/>
    <property type="evidence" value="ECO:0007669"/>
    <property type="project" value="UniProtKB-KW"/>
</dbReference>
<gene>
    <name evidence="10" type="ORF">ANCDUO_14189</name>
</gene>
<evidence type="ECO:0000256" key="3">
    <source>
        <dbReference type="ARBA" id="ARBA00022801"/>
    </source>
</evidence>
<evidence type="ECO:0000256" key="7">
    <source>
        <dbReference type="PROSITE-ProRule" id="PRU01211"/>
    </source>
</evidence>
<dbReference type="GO" id="GO:0008270">
    <property type="term" value="F:zinc ion binding"/>
    <property type="evidence" value="ECO:0007669"/>
    <property type="project" value="UniProtKB-UniRule"/>
</dbReference>
<keyword evidence="2 7" id="KW-0479">Metal-binding</keyword>
<evidence type="ECO:0000259" key="9">
    <source>
        <dbReference type="PROSITE" id="PS51864"/>
    </source>
</evidence>
<dbReference type="MEROPS" id="M12.310"/>
<evidence type="ECO:0000256" key="4">
    <source>
        <dbReference type="ARBA" id="ARBA00022833"/>
    </source>
</evidence>
<keyword evidence="1 7" id="KW-0645">Protease</keyword>
<dbReference type="SUPFAM" id="SSF55486">
    <property type="entry name" value="Metalloproteases ('zincins'), catalytic domain"/>
    <property type="match status" value="1"/>
</dbReference>
<dbReference type="SMART" id="SM00235">
    <property type="entry name" value="ZnMc"/>
    <property type="match status" value="1"/>
</dbReference>
<comment type="caution">
    <text evidence="7">Lacks conserved residue(s) required for the propagation of feature annotation.</text>
</comment>
<feature type="binding site" evidence="7">
    <location>
        <position position="44"/>
    </location>
    <ligand>
        <name>Zn(2+)</name>
        <dbReference type="ChEBI" id="CHEBI:29105"/>
        <note>catalytic</note>
    </ligand>
</feature>
<protein>
    <recommendedName>
        <fullName evidence="8">Metalloendopeptidase</fullName>
        <ecNumber evidence="8">3.4.24.-</ecNumber>
    </recommendedName>
</protein>
<dbReference type="EC" id="3.4.24.-" evidence="8"/>
<comment type="cofactor">
    <cofactor evidence="7 8">
        <name>Zn(2+)</name>
        <dbReference type="ChEBI" id="CHEBI:29105"/>
    </cofactor>
    <text evidence="7 8">Binds 1 zinc ion per subunit.</text>
</comment>
<dbReference type="PROSITE" id="PS51864">
    <property type="entry name" value="ASTACIN"/>
    <property type="match status" value="1"/>
</dbReference>
<keyword evidence="4 7" id="KW-0862">Zinc</keyword>
<keyword evidence="5 7" id="KW-0482">Metalloprotease</keyword>
<sequence length="144" mass="16518">NEGLYVTTLYDVCMSDVGRVGGWQDLFLGKHCENFAGIAHELGHALGLVHTMSRSDRDDYILVDLINIKPEYAEEFEKHSPVRNYGIGYEYGSIMHYPQRSGFSSFDYLMIPFDSKYKNTIGSEMISFVDLTLINRHYKCTGKR</sequence>